<feature type="compositionally biased region" description="Acidic residues" evidence="7">
    <location>
        <begin position="228"/>
        <end position="239"/>
    </location>
</feature>
<evidence type="ECO:0000259" key="9">
    <source>
        <dbReference type="Pfam" id="PF08016"/>
    </source>
</evidence>
<feature type="transmembrane region" description="Helical" evidence="8">
    <location>
        <begin position="690"/>
        <end position="712"/>
    </location>
</feature>
<dbReference type="PANTHER" id="PTHR10877:SF183">
    <property type="entry name" value="AT14535P-RELATED"/>
    <property type="match status" value="1"/>
</dbReference>
<dbReference type="AlphaFoldDB" id="A0A0M0K967"/>
<evidence type="ECO:0000313" key="11">
    <source>
        <dbReference type="EMBL" id="KOO35137.1"/>
    </source>
</evidence>
<keyword evidence="5 8" id="KW-0472">Membrane</keyword>
<feature type="transmembrane region" description="Helical" evidence="8">
    <location>
        <begin position="260"/>
        <end position="280"/>
    </location>
</feature>
<dbReference type="GO" id="GO:0016020">
    <property type="term" value="C:membrane"/>
    <property type="evidence" value="ECO:0007669"/>
    <property type="project" value="UniProtKB-SubCell"/>
</dbReference>
<organism evidence="11 12">
    <name type="scientific">Chrysochromulina tobinii</name>
    <dbReference type="NCBI Taxonomy" id="1460289"/>
    <lineage>
        <taxon>Eukaryota</taxon>
        <taxon>Haptista</taxon>
        <taxon>Haptophyta</taxon>
        <taxon>Prymnesiophyceae</taxon>
        <taxon>Prymnesiales</taxon>
        <taxon>Chrysochromulinaceae</taxon>
        <taxon>Chrysochromulina</taxon>
    </lineage>
</organism>
<name>A0A0M0K967_9EUKA</name>
<reference evidence="12" key="1">
    <citation type="journal article" date="2015" name="PLoS Genet.">
        <title>Genome Sequence and Transcriptome Analyses of Chrysochromulina tobin: Metabolic Tools for Enhanced Algal Fitness in the Prominent Order Prymnesiales (Haptophyceae).</title>
        <authorList>
            <person name="Hovde B.T."/>
            <person name="Deodato C.R."/>
            <person name="Hunsperger H.M."/>
            <person name="Ryken S.A."/>
            <person name="Yost W."/>
            <person name="Jha R.K."/>
            <person name="Patterson J."/>
            <person name="Monnat R.J. Jr."/>
            <person name="Barlow S.B."/>
            <person name="Starkenburg S.R."/>
            <person name="Cattolico R.A."/>
        </authorList>
    </citation>
    <scope>NUCLEOTIDE SEQUENCE</scope>
    <source>
        <strain evidence="12">CCMP291</strain>
    </source>
</reference>
<comment type="similarity">
    <text evidence="2">Belongs to the polycystin family.</text>
</comment>
<gene>
    <name evidence="11" type="ORF">Ctob_014682</name>
</gene>
<dbReference type="InterPro" id="IPR051223">
    <property type="entry name" value="Polycystin"/>
</dbReference>
<proteinExistence type="inferred from homology"/>
<feature type="transmembrane region" description="Helical" evidence="8">
    <location>
        <begin position="795"/>
        <end position="817"/>
    </location>
</feature>
<dbReference type="EMBL" id="JWZX01000971">
    <property type="protein sequence ID" value="KOO35137.1"/>
    <property type="molecule type" value="Genomic_DNA"/>
</dbReference>
<sequence length="945" mass="106659">MDNKSLSSSQAIKKLDLIRQKLELKRDDIAVSHSTLVDESRELKSRQEQLAAVRERCEKYVAEITQRSASSRAETARREVLSNEAAAMKKVFEHTLSRAVQELKDAKAQQIRKLLKQADKESELREVSVLYEDEEAVFRVTDESYTFDYLLTDACRIFELHPDDVQIVNERDEVWRGNASVRDELSGFENQYGHVLLKVREDETKDEEDLDDPDALLQLLLGEQEQLKEEEEEEEEEEPAQQVGAPVKTAKIKKINKKQLYRELPVFVVFMTLFIVSTFLRRAGGEREGYFQVSAIRELLVNNKYGDYNEKTYNDISSFSDIFTWIEKVVIEGIYPDSKYNGDPFSPREVGAVMTYNRVVGGIRFRTVRARPNVGCIQPSLQKRKLTNGTHIFDQNFIDECWTDPSPQNEDTRPFSIGAELLNVHGSCDMIPAPPPPPDRYLDNYGGEPPTTAALNAMDIRKLCRAFTYRSAEETKESPFLSTNFPGVSYSAGGYVRDTDNLLDCRQRPADDPNPNPNGVCERSTAARDDILLALQQLKDNLWLDQSSRAMFMKMTFYNGNLNVFMCITFAFEFSLGGRVFPSTSISTLSQELYKMDTPEKLTATTLQLIVSGFVLYYISVQVSLVYASVKKTGWIGEWMSDVWNLLECIVLLGFFLSTFYQVLLLNSLYPPEAIFENEYTDFASIGALYKLSFALDSLCVIALFFKFLKYAQLNDSTAMLWLVLTRAAADMGYFIIFLLILMIAFAMMAMQLFGSQMREYATFDQAVISLLLVMLGSFDVPGMRMRQPGISPGLMFFFLYIIVMVLIMMNIFLAILGEAYTQIRIAMNEKSAHAVPTRRRTLMQYCQIVRAIIRARLNQRRKRQAQQSVGKGRAALEGKAGGKSSGKSKAAMSTIELQNVAAEAASGASAHPASHDASPPRPATAKLGGEPKHVTIVEPARGPS</sequence>
<dbReference type="InterPro" id="IPR046791">
    <property type="entry name" value="Polycystin_dom"/>
</dbReference>
<feature type="compositionally biased region" description="Low complexity" evidence="7">
    <location>
        <begin position="902"/>
        <end position="918"/>
    </location>
</feature>
<evidence type="ECO:0000256" key="3">
    <source>
        <dbReference type="ARBA" id="ARBA00022692"/>
    </source>
</evidence>
<feature type="region of interest" description="Disordered" evidence="7">
    <location>
        <begin position="863"/>
        <end position="945"/>
    </location>
</feature>
<evidence type="ECO:0000256" key="8">
    <source>
        <dbReference type="SAM" id="Phobius"/>
    </source>
</evidence>
<dbReference type="Pfam" id="PF08016">
    <property type="entry name" value="PKD_channel"/>
    <property type="match status" value="1"/>
</dbReference>
<keyword evidence="3 8" id="KW-0812">Transmembrane</keyword>
<feature type="transmembrane region" description="Helical" evidence="8">
    <location>
        <begin position="562"/>
        <end position="582"/>
    </location>
</feature>
<evidence type="ECO:0000256" key="1">
    <source>
        <dbReference type="ARBA" id="ARBA00004141"/>
    </source>
</evidence>
<feature type="transmembrane region" description="Helical" evidence="8">
    <location>
        <begin position="733"/>
        <end position="754"/>
    </location>
</feature>
<accession>A0A0M0K967</accession>
<evidence type="ECO:0000256" key="7">
    <source>
        <dbReference type="SAM" id="MobiDB-lite"/>
    </source>
</evidence>
<comment type="subcellular location">
    <subcellularLocation>
        <location evidence="1">Membrane</location>
        <topology evidence="1">Multi-pass membrane protein</topology>
    </subcellularLocation>
</comment>
<dbReference type="InterPro" id="IPR013122">
    <property type="entry name" value="PKD1_2_channel"/>
</dbReference>
<feature type="coiled-coil region" evidence="6">
    <location>
        <begin position="36"/>
        <end position="63"/>
    </location>
</feature>
<feature type="region of interest" description="Disordered" evidence="7">
    <location>
        <begin position="226"/>
        <end position="245"/>
    </location>
</feature>
<keyword evidence="12" id="KW-1185">Reference proteome</keyword>
<feature type="transmembrane region" description="Helical" evidence="8">
    <location>
        <begin position="602"/>
        <end position="628"/>
    </location>
</feature>
<keyword evidence="6" id="KW-0175">Coiled coil</keyword>
<feature type="transmembrane region" description="Helical" evidence="8">
    <location>
        <begin position="649"/>
        <end position="670"/>
    </location>
</feature>
<evidence type="ECO:0000256" key="2">
    <source>
        <dbReference type="ARBA" id="ARBA00007200"/>
    </source>
</evidence>
<feature type="domain" description="Polycystin cation channel PKD1/PKD2" evidence="9">
    <location>
        <begin position="605"/>
        <end position="823"/>
    </location>
</feature>
<dbReference type="OrthoDB" id="444119at2759"/>
<feature type="domain" description="Polycystin" evidence="10">
    <location>
        <begin position="313"/>
        <end position="412"/>
    </location>
</feature>
<keyword evidence="4 8" id="KW-1133">Transmembrane helix</keyword>
<comment type="caution">
    <text evidence="11">The sequence shown here is derived from an EMBL/GenBank/DDBJ whole genome shotgun (WGS) entry which is preliminary data.</text>
</comment>
<evidence type="ECO:0000259" key="10">
    <source>
        <dbReference type="Pfam" id="PF20519"/>
    </source>
</evidence>
<evidence type="ECO:0000256" key="4">
    <source>
        <dbReference type="ARBA" id="ARBA00022989"/>
    </source>
</evidence>
<feature type="domain" description="Polycystin" evidence="10">
    <location>
        <begin position="531"/>
        <end position="589"/>
    </location>
</feature>
<protein>
    <submittedName>
        <fullName evidence="11">Polycystic kidney disease 2-like 1</fullName>
    </submittedName>
</protein>
<dbReference type="PANTHER" id="PTHR10877">
    <property type="entry name" value="POLYCYSTIN FAMILY MEMBER"/>
    <property type="match status" value="1"/>
</dbReference>
<evidence type="ECO:0000256" key="6">
    <source>
        <dbReference type="SAM" id="Coils"/>
    </source>
</evidence>
<dbReference type="Pfam" id="PF20519">
    <property type="entry name" value="Polycystin_dom"/>
    <property type="match status" value="2"/>
</dbReference>
<evidence type="ECO:0000256" key="5">
    <source>
        <dbReference type="ARBA" id="ARBA00023136"/>
    </source>
</evidence>
<dbReference type="Proteomes" id="UP000037460">
    <property type="component" value="Unassembled WGS sequence"/>
</dbReference>
<dbReference type="Gene3D" id="1.10.287.70">
    <property type="match status" value="1"/>
</dbReference>
<evidence type="ECO:0000313" key="12">
    <source>
        <dbReference type="Proteomes" id="UP000037460"/>
    </source>
</evidence>